<evidence type="ECO:0000256" key="7">
    <source>
        <dbReference type="ARBA" id="ARBA00022840"/>
    </source>
</evidence>
<keyword evidence="9" id="KW-0472">Membrane</keyword>
<evidence type="ECO:0000313" key="12">
    <source>
        <dbReference type="EMBL" id="KAK0603680.1"/>
    </source>
</evidence>
<proteinExistence type="predicted"/>
<evidence type="ECO:0000256" key="9">
    <source>
        <dbReference type="ARBA" id="ARBA00023136"/>
    </source>
</evidence>
<keyword evidence="4" id="KW-0812">Transmembrane</keyword>
<dbReference type="GO" id="GO:0016020">
    <property type="term" value="C:membrane"/>
    <property type="evidence" value="ECO:0007669"/>
    <property type="project" value="UniProtKB-SubCell"/>
</dbReference>
<gene>
    <name evidence="12" type="ORF">LWI29_007462</name>
</gene>
<dbReference type="AlphaFoldDB" id="A0AA39TCL8"/>
<keyword evidence="3" id="KW-0808">Transferase</keyword>
<evidence type="ECO:0000256" key="10">
    <source>
        <dbReference type="ARBA" id="ARBA00023180"/>
    </source>
</evidence>
<evidence type="ECO:0000256" key="8">
    <source>
        <dbReference type="ARBA" id="ARBA00022989"/>
    </source>
</evidence>
<dbReference type="InterPro" id="IPR024788">
    <property type="entry name" value="Malectin-like_Carb-bd_dom"/>
</dbReference>
<dbReference type="PANTHER" id="PTHR34590:SF5">
    <property type="entry name" value="OS04G0586500 PROTEIN"/>
    <property type="match status" value="1"/>
</dbReference>
<keyword evidence="13" id="KW-1185">Reference proteome</keyword>
<reference evidence="12" key="1">
    <citation type="journal article" date="2022" name="Plant J.">
        <title>Strategies of tolerance reflected in two North American maple genomes.</title>
        <authorList>
            <person name="McEvoy S.L."/>
            <person name="Sezen U.U."/>
            <person name="Trouern-Trend A."/>
            <person name="McMahon S.M."/>
            <person name="Schaberg P.G."/>
            <person name="Yang J."/>
            <person name="Wegrzyn J.L."/>
            <person name="Swenson N.G."/>
        </authorList>
    </citation>
    <scope>NUCLEOTIDE SEQUENCE</scope>
    <source>
        <strain evidence="12">NS2018</strain>
    </source>
</reference>
<organism evidence="12 13">
    <name type="scientific">Acer saccharum</name>
    <name type="common">Sugar maple</name>
    <dbReference type="NCBI Taxonomy" id="4024"/>
    <lineage>
        <taxon>Eukaryota</taxon>
        <taxon>Viridiplantae</taxon>
        <taxon>Streptophyta</taxon>
        <taxon>Embryophyta</taxon>
        <taxon>Tracheophyta</taxon>
        <taxon>Spermatophyta</taxon>
        <taxon>Magnoliopsida</taxon>
        <taxon>eudicotyledons</taxon>
        <taxon>Gunneridae</taxon>
        <taxon>Pentapetalae</taxon>
        <taxon>rosids</taxon>
        <taxon>malvids</taxon>
        <taxon>Sapindales</taxon>
        <taxon>Sapindaceae</taxon>
        <taxon>Hippocastanoideae</taxon>
        <taxon>Acereae</taxon>
        <taxon>Acer</taxon>
    </lineage>
</organism>
<evidence type="ECO:0000256" key="1">
    <source>
        <dbReference type="ARBA" id="ARBA00004479"/>
    </source>
</evidence>
<evidence type="ECO:0000256" key="6">
    <source>
        <dbReference type="ARBA" id="ARBA00022741"/>
    </source>
</evidence>
<evidence type="ECO:0000259" key="11">
    <source>
        <dbReference type="Pfam" id="PF12819"/>
    </source>
</evidence>
<dbReference type="Proteomes" id="UP001168877">
    <property type="component" value="Unassembled WGS sequence"/>
</dbReference>
<keyword evidence="5" id="KW-0732">Signal</keyword>
<evidence type="ECO:0000256" key="2">
    <source>
        <dbReference type="ARBA" id="ARBA00022527"/>
    </source>
</evidence>
<dbReference type="InterPro" id="IPR045272">
    <property type="entry name" value="ANXUR1/2-like"/>
</dbReference>
<accession>A0AA39TCL8</accession>
<sequence>MFVDCFEYMKNTNRSFSASVLIFVSLAVAIHVNFAANYVSSEQILLNCGESLILNDTDTRSWTPDVKSKFLLSAKSLTSKATTQDPLVPKVPLMTARVSHFEFSYSFPVVTGHKFMRLYFYSNSYNGLNATNAVFSVSSGSFSLLKNFSPAQTTDALNYAYIFNEYLIAMDGETLTIKFTPSTNSLNAYVFVNGIEVMSMPDDIYKNDDGTLKLVGQDSFIYIDNTTAIENIYRINMGGNDISPSGDTGLFRSWYND</sequence>
<dbReference type="Gene3D" id="2.60.120.430">
    <property type="entry name" value="Galactose-binding lectin"/>
    <property type="match status" value="1"/>
</dbReference>
<keyword evidence="7" id="KW-0067">ATP-binding</keyword>
<comment type="caution">
    <text evidence="12">The sequence shown here is derived from an EMBL/GenBank/DDBJ whole genome shotgun (WGS) entry which is preliminary data.</text>
</comment>
<comment type="subcellular location">
    <subcellularLocation>
        <location evidence="1">Membrane</location>
        <topology evidence="1">Single-pass type I membrane protein</topology>
    </subcellularLocation>
</comment>
<dbReference type="GO" id="GO:0005524">
    <property type="term" value="F:ATP binding"/>
    <property type="evidence" value="ECO:0007669"/>
    <property type="project" value="UniProtKB-KW"/>
</dbReference>
<keyword evidence="10" id="KW-0325">Glycoprotein</keyword>
<feature type="domain" description="Malectin-like" evidence="11">
    <location>
        <begin position="47"/>
        <end position="255"/>
    </location>
</feature>
<evidence type="ECO:0000256" key="5">
    <source>
        <dbReference type="ARBA" id="ARBA00022729"/>
    </source>
</evidence>
<dbReference type="Pfam" id="PF12819">
    <property type="entry name" value="Malectin_like"/>
    <property type="match status" value="1"/>
</dbReference>
<reference evidence="12" key="2">
    <citation type="submission" date="2023-06" db="EMBL/GenBank/DDBJ databases">
        <authorList>
            <person name="Swenson N.G."/>
            <person name="Wegrzyn J.L."/>
            <person name="Mcevoy S.L."/>
        </authorList>
    </citation>
    <scope>NUCLEOTIDE SEQUENCE</scope>
    <source>
        <strain evidence="12">NS2018</strain>
        <tissue evidence="12">Leaf</tissue>
    </source>
</reference>
<keyword evidence="2" id="KW-0418">Kinase</keyword>
<evidence type="ECO:0000256" key="4">
    <source>
        <dbReference type="ARBA" id="ARBA00022692"/>
    </source>
</evidence>
<keyword evidence="2" id="KW-0723">Serine/threonine-protein kinase</keyword>
<keyword evidence="8" id="KW-1133">Transmembrane helix</keyword>
<dbReference type="GO" id="GO:0004674">
    <property type="term" value="F:protein serine/threonine kinase activity"/>
    <property type="evidence" value="ECO:0007669"/>
    <property type="project" value="UniProtKB-KW"/>
</dbReference>
<protein>
    <recommendedName>
        <fullName evidence="11">Malectin-like domain-containing protein</fullName>
    </recommendedName>
</protein>
<dbReference type="GO" id="GO:0004714">
    <property type="term" value="F:transmembrane receptor protein tyrosine kinase activity"/>
    <property type="evidence" value="ECO:0007669"/>
    <property type="project" value="InterPro"/>
</dbReference>
<dbReference type="EMBL" id="JAUESC010000002">
    <property type="protein sequence ID" value="KAK0603680.1"/>
    <property type="molecule type" value="Genomic_DNA"/>
</dbReference>
<dbReference type="FunFam" id="2.60.120.430:FF:000003">
    <property type="entry name" value="FERONIA receptor-like kinase"/>
    <property type="match status" value="1"/>
</dbReference>
<name>A0AA39TCL8_ACESA</name>
<dbReference type="PANTHER" id="PTHR34590">
    <property type="entry name" value="OS03G0124300 PROTEIN-RELATED"/>
    <property type="match status" value="1"/>
</dbReference>
<evidence type="ECO:0000256" key="3">
    <source>
        <dbReference type="ARBA" id="ARBA00022679"/>
    </source>
</evidence>
<keyword evidence="6" id="KW-0547">Nucleotide-binding</keyword>
<evidence type="ECO:0000313" key="13">
    <source>
        <dbReference type="Proteomes" id="UP001168877"/>
    </source>
</evidence>